<dbReference type="EMBL" id="FZPH01000019">
    <property type="protein sequence ID" value="SNT64966.1"/>
    <property type="molecule type" value="Genomic_DNA"/>
</dbReference>
<comment type="catalytic activity">
    <reaction evidence="6">
        <text>uridine + phosphate = alpha-D-ribose 1-phosphate + uracil</text>
        <dbReference type="Rhea" id="RHEA:24388"/>
        <dbReference type="ChEBI" id="CHEBI:16704"/>
        <dbReference type="ChEBI" id="CHEBI:17568"/>
        <dbReference type="ChEBI" id="CHEBI:43474"/>
        <dbReference type="ChEBI" id="CHEBI:57720"/>
        <dbReference type="EC" id="2.4.2.3"/>
    </reaction>
</comment>
<dbReference type="OrthoDB" id="9782889at2"/>
<proteinExistence type="inferred from homology"/>
<name>A0A239PD24_9ACTN</name>
<keyword evidence="4" id="KW-0328">Glycosyltransferase</keyword>
<dbReference type="PANTHER" id="PTHR43691">
    <property type="entry name" value="URIDINE PHOSPHORYLASE"/>
    <property type="match status" value="1"/>
</dbReference>
<dbReference type="InterPro" id="IPR018016">
    <property type="entry name" value="Nucleoside_phosphorylase_CS"/>
</dbReference>
<evidence type="ECO:0000256" key="4">
    <source>
        <dbReference type="ARBA" id="ARBA00022676"/>
    </source>
</evidence>
<evidence type="ECO:0000256" key="2">
    <source>
        <dbReference type="ARBA" id="ARBA00011888"/>
    </source>
</evidence>
<dbReference type="AlphaFoldDB" id="A0A239PD24"/>
<dbReference type="PROSITE" id="PS01232">
    <property type="entry name" value="PNP_UDP_1"/>
    <property type="match status" value="1"/>
</dbReference>
<sequence>MSIHIGAEPGDIAERVLMPGDPLRAKWIAETYLDDAKCYTQVRGMLGYTGRWQGVEVSVQGSGMGMPSASIYAHELINDYGVKTLIRVGSCGALAEELQLRDVIAASGASTDSNMNRARFDGLIDYAPVADFGLLRTAVEKAEQRGIPMTVGPILAADAFYTDRPDLYDSLADYGVLAVEMESAALYTIAARFKARALTLLTVSDHIKRGEKTTSQEREQTFGQMVEIALDTAIA</sequence>
<evidence type="ECO:0000259" key="7">
    <source>
        <dbReference type="Pfam" id="PF01048"/>
    </source>
</evidence>
<organism evidence="8 9">
    <name type="scientific">Asanoa hainanensis</name>
    <dbReference type="NCBI Taxonomy" id="560556"/>
    <lineage>
        <taxon>Bacteria</taxon>
        <taxon>Bacillati</taxon>
        <taxon>Actinomycetota</taxon>
        <taxon>Actinomycetes</taxon>
        <taxon>Micromonosporales</taxon>
        <taxon>Micromonosporaceae</taxon>
        <taxon>Asanoa</taxon>
    </lineage>
</organism>
<evidence type="ECO:0000313" key="8">
    <source>
        <dbReference type="EMBL" id="SNT64966.1"/>
    </source>
</evidence>
<gene>
    <name evidence="8" type="ORF">SAMN05421812_11950</name>
</gene>
<keyword evidence="9" id="KW-1185">Reference proteome</keyword>
<comment type="similarity">
    <text evidence="1">Belongs to the PNP/UDP phosphorylase family.</text>
</comment>
<dbReference type="Gene3D" id="3.40.50.1580">
    <property type="entry name" value="Nucleoside phosphorylase domain"/>
    <property type="match status" value="1"/>
</dbReference>
<evidence type="ECO:0000313" key="9">
    <source>
        <dbReference type="Proteomes" id="UP000198362"/>
    </source>
</evidence>
<dbReference type="NCBIfam" id="TIGR00107">
    <property type="entry name" value="deoD"/>
    <property type="match status" value="1"/>
</dbReference>
<reference evidence="8 9" key="1">
    <citation type="submission" date="2017-06" db="EMBL/GenBank/DDBJ databases">
        <authorList>
            <person name="Kim H.J."/>
            <person name="Triplett B.A."/>
        </authorList>
    </citation>
    <scope>NUCLEOTIDE SEQUENCE [LARGE SCALE GENOMIC DNA]</scope>
    <source>
        <strain evidence="8 9">CGMCC 4.5593</strain>
    </source>
</reference>
<dbReference type="GO" id="GO:0006152">
    <property type="term" value="P:purine nucleoside catabolic process"/>
    <property type="evidence" value="ECO:0007669"/>
    <property type="project" value="TreeGrafter"/>
</dbReference>
<dbReference type="Proteomes" id="UP000198362">
    <property type="component" value="Unassembled WGS sequence"/>
</dbReference>
<dbReference type="GO" id="GO:0004731">
    <property type="term" value="F:purine-nucleoside phosphorylase activity"/>
    <property type="evidence" value="ECO:0007669"/>
    <property type="project" value="InterPro"/>
</dbReference>
<dbReference type="RefSeq" id="WP_089254727.1">
    <property type="nucleotide sequence ID" value="NZ_FZPH01000019.1"/>
</dbReference>
<evidence type="ECO:0000256" key="6">
    <source>
        <dbReference type="ARBA" id="ARBA00048447"/>
    </source>
</evidence>
<dbReference type="SUPFAM" id="SSF53167">
    <property type="entry name" value="Purine and uridine phosphorylases"/>
    <property type="match status" value="1"/>
</dbReference>
<evidence type="ECO:0000256" key="3">
    <source>
        <dbReference type="ARBA" id="ARBA00021980"/>
    </source>
</evidence>
<dbReference type="EC" id="2.4.2.3" evidence="2"/>
<keyword evidence="5" id="KW-0808">Transferase</keyword>
<dbReference type="Pfam" id="PF01048">
    <property type="entry name" value="PNP_UDP_1"/>
    <property type="match status" value="1"/>
</dbReference>
<dbReference type="PANTHER" id="PTHR43691:SF11">
    <property type="entry name" value="FI09636P-RELATED"/>
    <property type="match status" value="1"/>
</dbReference>
<accession>A0A239PD24</accession>
<feature type="domain" description="Nucleoside phosphorylase" evidence="7">
    <location>
        <begin position="15"/>
        <end position="224"/>
    </location>
</feature>
<dbReference type="CDD" id="cd09006">
    <property type="entry name" value="PNP_EcPNPI-like"/>
    <property type="match status" value="1"/>
</dbReference>
<dbReference type="HAMAP" id="MF_01627">
    <property type="entry name" value="Pur_nucleosid_phosp"/>
    <property type="match status" value="1"/>
</dbReference>
<dbReference type="InterPro" id="IPR035994">
    <property type="entry name" value="Nucleoside_phosphorylase_sf"/>
</dbReference>
<evidence type="ECO:0000256" key="5">
    <source>
        <dbReference type="ARBA" id="ARBA00022679"/>
    </source>
</evidence>
<dbReference type="GO" id="GO:0004850">
    <property type="term" value="F:uridine phosphorylase activity"/>
    <property type="evidence" value="ECO:0007669"/>
    <property type="project" value="UniProtKB-EC"/>
</dbReference>
<dbReference type="GO" id="GO:0005829">
    <property type="term" value="C:cytosol"/>
    <property type="evidence" value="ECO:0007669"/>
    <property type="project" value="TreeGrafter"/>
</dbReference>
<protein>
    <recommendedName>
        <fullName evidence="3">Uridine phosphorylase</fullName>
        <ecNumber evidence="2">2.4.2.3</ecNumber>
    </recommendedName>
</protein>
<dbReference type="InterPro" id="IPR004402">
    <property type="entry name" value="DeoD-type"/>
</dbReference>
<dbReference type="InterPro" id="IPR000845">
    <property type="entry name" value="Nucleoside_phosphorylase_d"/>
</dbReference>
<dbReference type="NCBIfam" id="NF004489">
    <property type="entry name" value="PRK05819.1"/>
    <property type="match status" value="1"/>
</dbReference>
<evidence type="ECO:0000256" key="1">
    <source>
        <dbReference type="ARBA" id="ARBA00010456"/>
    </source>
</evidence>